<reference evidence="10 12" key="2">
    <citation type="journal article" date="2020" name="Cell Host Microbe">
        <title>Functional and Genomic Variation between Human-Derived Isolates of Lachnospiraceae Reveals Inter- and Intra-Species Diversity.</title>
        <authorList>
            <person name="Sorbara M.T."/>
            <person name="Littmann E.R."/>
            <person name="Fontana E."/>
            <person name="Moody T.U."/>
            <person name="Kohout C.E."/>
            <person name="Gjonbalaj M."/>
            <person name="Eaton V."/>
            <person name="Seok R."/>
            <person name="Leiner I.M."/>
            <person name="Pamer E.G."/>
        </authorList>
    </citation>
    <scope>NUCLEOTIDE SEQUENCE [LARGE SCALE GENOMIC DNA]</scope>
    <source>
        <strain evidence="10 12">MSK.2.26</strain>
    </source>
</reference>
<proteinExistence type="inferred from homology"/>
<evidence type="ECO:0000256" key="4">
    <source>
        <dbReference type="ARBA" id="ARBA00022692"/>
    </source>
</evidence>
<dbReference type="PROSITE" id="PS51257">
    <property type="entry name" value="PROKAR_LIPOPROTEIN"/>
    <property type="match status" value="1"/>
</dbReference>
<keyword evidence="4 7" id="KW-0812">Transmembrane</keyword>
<dbReference type="InterPro" id="IPR035906">
    <property type="entry name" value="MetI-like_sf"/>
</dbReference>
<comment type="similarity">
    <text evidence="7">Belongs to the binding-protein-dependent transport system permease family.</text>
</comment>
<dbReference type="CDD" id="cd06261">
    <property type="entry name" value="TM_PBP2"/>
    <property type="match status" value="1"/>
</dbReference>
<dbReference type="EMBL" id="JAAISW010000097">
    <property type="protein sequence ID" value="NSJ46852.1"/>
    <property type="molecule type" value="Genomic_DNA"/>
</dbReference>
<evidence type="ECO:0000256" key="7">
    <source>
        <dbReference type="RuleBase" id="RU363032"/>
    </source>
</evidence>
<comment type="subcellular location">
    <subcellularLocation>
        <location evidence="1 7">Cell membrane</location>
        <topology evidence="1 7">Multi-pass membrane protein</topology>
    </subcellularLocation>
</comment>
<evidence type="ECO:0000256" key="3">
    <source>
        <dbReference type="ARBA" id="ARBA00022475"/>
    </source>
</evidence>
<dbReference type="GO" id="GO:0055085">
    <property type="term" value="P:transmembrane transport"/>
    <property type="evidence" value="ECO:0007669"/>
    <property type="project" value="InterPro"/>
</dbReference>
<feature type="transmembrane region" description="Helical" evidence="7">
    <location>
        <begin position="78"/>
        <end position="99"/>
    </location>
</feature>
<feature type="transmembrane region" description="Helical" evidence="7">
    <location>
        <begin position="186"/>
        <end position="208"/>
    </location>
</feature>
<dbReference type="Proteomes" id="UP000719916">
    <property type="component" value="Unassembled WGS sequence"/>
</dbReference>
<feature type="transmembrane region" description="Helical" evidence="7">
    <location>
        <begin position="244"/>
        <end position="265"/>
    </location>
</feature>
<dbReference type="Proteomes" id="UP000315200">
    <property type="component" value="Unassembled WGS sequence"/>
</dbReference>
<evidence type="ECO:0000256" key="2">
    <source>
        <dbReference type="ARBA" id="ARBA00022448"/>
    </source>
</evidence>
<sequence>MTKTNKNRLVLLLGYVVLITGCLCVLLPLSWMVITSLKSMTDITLSKGLKLFPSGPTLENFANIWKEYPIATYIKNSIIAVGGSTIFGVICAALCGYGLSRYEFRGKALLLSFLLVTQMFPAVMKIIPYYKILVSLHLNNTRTGLLVVYASFGIPFCTWMMYGYFRSIPTGLDEAARVDGSSAFYTFYKIILPIALPGLVATVIYAFLQNWNEYMFASVLMSADEKKTITYAISTMADAYKIQWNYLMCAAMISSVPTLAVFTVMQKYLIAGMTAGAVKE</sequence>
<keyword evidence="6 7" id="KW-0472">Membrane</keyword>
<dbReference type="SUPFAM" id="SSF161098">
    <property type="entry name" value="MetI-like"/>
    <property type="match status" value="1"/>
</dbReference>
<evidence type="ECO:0000313" key="9">
    <source>
        <dbReference type="EMBL" id="GEA39299.1"/>
    </source>
</evidence>
<dbReference type="PANTHER" id="PTHR32243">
    <property type="entry name" value="MALTOSE TRANSPORT SYSTEM PERMEASE-RELATED"/>
    <property type="match status" value="1"/>
</dbReference>
<name>A0A829W4D2_9FIRM</name>
<dbReference type="PROSITE" id="PS50928">
    <property type="entry name" value="ABC_TM1"/>
    <property type="match status" value="1"/>
</dbReference>
<evidence type="ECO:0000313" key="10">
    <source>
        <dbReference type="EMBL" id="NSJ46852.1"/>
    </source>
</evidence>
<comment type="caution">
    <text evidence="9">The sequence shown here is derived from an EMBL/GenBank/DDBJ whole genome shotgun (WGS) entry which is preliminary data.</text>
</comment>
<evidence type="ECO:0000256" key="1">
    <source>
        <dbReference type="ARBA" id="ARBA00004651"/>
    </source>
</evidence>
<accession>A0A829W4D2</accession>
<evidence type="ECO:0000313" key="11">
    <source>
        <dbReference type="Proteomes" id="UP000315200"/>
    </source>
</evidence>
<keyword evidence="3" id="KW-1003">Cell membrane</keyword>
<keyword evidence="2 7" id="KW-0813">Transport</keyword>
<dbReference type="AlphaFoldDB" id="A0A829W4D2"/>
<dbReference type="InterPro" id="IPR000515">
    <property type="entry name" value="MetI-like"/>
</dbReference>
<evidence type="ECO:0000313" key="12">
    <source>
        <dbReference type="Proteomes" id="UP000719916"/>
    </source>
</evidence>
<reference evidence="10" key="3">
    <citation type="submission" date="2020-02" db="EMBL/GenBank/DDBJ databases">
        <authorList>
            <person name="Littmann E."/>
            <person name="Sorbara M."/>
        </authorList>
    </citation>
    <scope>NUCLEOTIDE SEQUENCE</scope>
    <source>
        <strain evidence="10">MSK.2.26</strain>
    </source>
</reference>
<dbReference type="Gene3D" id="1.10.3720.10">
    <property type="entry name" value="MetI-like"/>
    <property type="match status" value="1"/>
</dbReference>
<gene>
    <name evidence="9" type="ORF">Ccl03g_50120</name>
    <name evidence="10" type="ORF">G5B26_25630</name>
</gene>
<keyword evidence="5 7" id="KW-1133">Transmembrane helix</keyword>
<protein>
    <submittedName>
        <fullName evidence="9 10">ABC transporter permease</fullName>
    </submittedName>
</protein>
<evidence type="ECO:0000259" key="8">
    <source>
        <dbReference type="PROSITE" id="PS50928"/>
    </source>
</evidence>
<evidence type="ECO:0000256" key="6">
    <source>
        <dbReference type="ARBA" id="ARBA00023136"/>
    </source>
</evidence>
<dbReference type="RefSeq" id="WP_002585850.1">
    <property type="nucleotide sequence ID" value="NZ_BJLB01000001.1"/>
</dbReference>
<evidence type="ECO:0000256" key="5">
    <source>
        <dbReference type="ARBA" id="ARBA00022989"/>
    </source>
</evidence>
<feature type="transmembrane region" description="Helical" evidence="7">
    <location>
        <begin position="108"/>
        <end position="127"/>
    </location>
</feature>
<feature type="domain" description="ABC transmembrane type-1" evidence="8">
    <location>
        <begin position="74"/>
        <end position="265"/>
    </location>
</feature>
<dbReference type="EMBL" id="BJLB01000001">
    <property type="protein sequence ID" value="GEA39299.1"/>
    <property type="molecule type" value="Genomic_DNA"/>
</dbReference>
<dbReference type="InterPro" id="IPR050901">
    <property type="entry name" value="BP-dep_ABC_trans_perm"/>
</dbReference>
<dbReference type="PANTHER" id="PTHR32243:SF18">
    <property type="entry name" value="INNER MEMBRANE ABC TRANSPORTER PERMEASE PROTEIN YCJP"/>
    <property type="match status" value="1"/>
</dbReference>
<reference evidence="9 11" key="1">
    <citation type="submission" date="2019-06" db="EMBL/GenBank/DDBJ databases">
        <title>Draft genome sequence of [Clostridium] clostridioforme NBRC 113352.</title>
        <authorList>
            <person name="Miura T."/>
            <person name="Furukawa M."/>
            <person name="Shimamura M."/>
            <person name="Ohyama Y."/>
            <person name="Yamazoe A."/>
            <person name="Kawasaki H."/>
        </authorList>
    </citation>
    <scope>NUCLEOTIDE SEQUENCE [LARGE SCALE GENOMIC DNA]</scope>
    <source>
        <strain evidence="9 11">NBRC 113352</strain>
    </source>
</reference>
<dbReference type="GO" id="GO:0005886">
    <property type="term" value="C:plasma membrane"/>
    <property type="evidence" value="ECO:0007669"/>
    <property type="project" value="UniProtKB-SubCell"/>
</dbReference>
<feature type="transmembrane region" description="Helical" evidence="7">
    <location>
        <begin position="12"/>
        <end position="34"/>
    </location>
</feature>
<dbReference type="Pfam" id="PF00528">
    <property type="entry name" value="BPD_transp_1"/>
    <property type="match status" value="1"/>
</dbReference>
<feature type="transmembrane region" description="Helical" evidence="7">
    <location>
        <begin position="147"/>
        <end position="165"/>
    </location>
</feature>
<organism evidence="9 11">
    <name type="scientific">Enterocloster clostridioformis</name>
    <dbReference type="NCBI Taxonomy" id="1531"/>
    <lineage>
        <taxon>Bacteria</taxon>
        <taxon>Bacillati</taxon>
        <taxon>Bacillota</taxon>
        <taxon>Clostridia</taxon>
        <taxon>Lachnospirales</taxon>
        <taxon>Lachnospiraceae</taxon>
        <taxon>Enterocloster</taxon>
    </lineage>
</organism>